<keyword evidence="2" id="KW-1185">Reference proteome</keyword>
<evidence type="ECO:0000313" key="2">
    <source>
        <dbReference type="Proteomes" id="UP001345963"/>
    </source>
</evidence>
<protein>
    <submittedName>
        <fullName evidence="1">Uncharacterized protein</fullName>
    </submittedName>
</protein>
<proteinExistence type="predicted"/>
<comment type="caution">
    <text evidence="1">The sequence shown here is derived from an EMBL/GenBank/DDBJ whole genome shotgun (WGS) entry which is preliminary data.</text>
</comment>
<reference evidence="1 2" key="1">
    <citation type="submission" date="2021-07" db="EMBL/GenBank/DDBJ databases">
        <authorList>
            <person name="Palmer J.M."/>
        </authorList>
    </citation>
    <scope>NUCLEOTIDE SEQUENCE [LARGE SCALE GENOMIC DNA]</scope>
    <source>
        <strain evidence="1 2">AT_MEX2019</strain>
        <tissue evidence="1">Muscle</tissue>
    </source>
</reference>
<dbReference type="EMBL" id="JAHUTI010003485">
    <property type="protein sequence ID" value="MED6233802.1"/>
    <property type="molecule type" value="Genomic_DNA"/>
</dbReference>
<feature type="non-terminal residue" evidence="1">
    <location>
        <position position="1"/>
    </location>
</feature>
<organism evidence="1 2">
    <name type="scientific">Ataeniobius toweri</name>
    <dbReference type="NCBI Taxonomy" id="208326"/>
    <lineage>
        <taxon>Eukaryota</taxon>
        <taxon>Metazoa</taxon>
        <taxon>Chordata</taxon>
        <taxon>Craniata</taxon>
        <taxon>Vertebrata</taxon>
        <taxon>Euteleostomi</taxon>
        <taxon>Actinopterygii</taxon>
        <taxon>Neopterygii</taxon>
        <taxon>Teleostei</taxon>
        <taxon>Neoteleostei</taxon>
        <taxon>Acanthomorphata</taxon>
        <taxon>Ovalentaria</taxon>
        <taxon>Atherinomorphae</taxon>
        <taxon>Cyprinodontiformes</taxon>
        <taxon>Goodeidae</taxon>
        <taxon>Ataeniobius</taxon>
    </lineage>
</organism>
<sequence>PFKPVHHMDKMMNSTATSATPGKMLKLNTLCINENASPWRPAVCLGSLQF</sequence>
<accession>A0ABU7A738</accession>
<name>A0ABU7A738_9TELE</name>
<dbReference type="Proteomes" id="UP001345963">
    <property type="component" value="Unassembled WGS sequence"/>
</dbReference>
<evidence type="ECO:0000313" key="1">
    <source>
        <dbReference type="EMBL" id="MED6233802.1"/>
    </source>
</evidence>
<gene>
    <name evidence="1" type="ORF">ATANTOWER_016859</name>
</gene>